<sequence length="52" mass="5815">MFDSGHRGEHKSLTDAENKKLFGPCNQKHGHNYKGEKTDKKILGYGHPCCGN</sequence>
<dbReference type="AlphaFoldDB" id="A0A803TS08"/>
<proteinExistence type="predicted"/>
<dbReference type="InterPro" id="IPR038418">
    <property type="entry name" value="6-PTP_synth/QueD_sf"/>
</dbReference>
<dbReference type="SUPFAM" id="SSF55620">
    <property type="entry name" value="Tetrahydrobiopterin biosynthesis enzymes-like"/>
    <property type="match status" value="1"/>
</dbReference>
<reference evidence="2" key="1">
    <citation type="submission" date="2009-12" db="EMBL/GenBank/DDBJ databases">
        <title>The Genome Sequence of Anolis carolinensis (Green Anole Lizard).</title>
        <authorList>
            <consortium name="The Genome Sequencing Platform"/>
            <person name="Di Palma F."/>
            <person name="Alfoldi J."/>
            <person name="Heiman D."/>
            <person name="Young S."/>
            <person name="Grabherr M."/>
            <person name="Johnson J."/>
            <person name="Lander E.S."/>
            <person name="Lindblad-Toh K."/>
        </authorList>
    </citation>
    <scope>NUCLEOTIDE SEQUENCE [LARGE SCALE GENOMIC DNA]</scope>
    <source>
        <strain evidence="2">JBL SC #1</strain>
    </source>
</reference>
<evidence type="ECO:0000256" key="1">
    <source>
        <dbReference type="SAM" id="MobiDB-lite"/>
    </source>
</evidence>
<keyword evidence="3" id="KW-1185">Reference proteome</keyword>
<feature type="compositionally biased region" description="Basic and acidic residues" evidence="1">
    <location>
        <begin position="1"/>
        <end position="20"/>
    </location>
</feature>
<evidence type="ECO:0000313" key="3">
    <source>
        <dbReference type="Proteomes" id="UP000001646"/>
    </source>
</evidence>
<evidence type="ECO:0000313" key="2">
    <source>
        <dbReference type="Ensembl" id="ENSACAP00000037998.1"/>
    </source>
</evidence>
<dbReference type="Proteomes" id="UP000001646">
    <property type="component" value="Unplaced"/>
</dbReference>
<reference evidence="2" key="2">
    <citation type="submission" date="2025-08" db="UniProtKB">
        <authorList>
            <consortium name="Ensembl"/>
        </authorList>
    </citation>
    <scope>IDENTIFICATION</scope>
</reference>
<dbReference type="InParanoid" id="A0A803TS08"/>
<protein>
    <submittedName>
        <fullName evidence="2">Uncharacterized protein</fullName>
    </submittedName>
</protein>
<reference evidence="2" key="3">
    <citation type="submission" date="2025-09" db="UniProtKB">
        <authorList>
            <consortium name="Ensembl"/>
        </authorList>
    </citation>
    <scope>IDENTIFICATION</scope>
</reference>
<name>A0A803TS08_ANOCA</name>
<dbReference type="Ensembl" id="ENSACAT00000058905.1">
    <property type="protein sequence ID" value="ENSACAP00000037998.1"/>
    <property type="gene ID" value="ENSACAG00000042981.1"/>
</dbReference>
<accession>A0A803TS08</accession>
<dbReference type="Gene3D" id="3.30.479.10">
    <property type="entry name" value="6-pyruvoyl tetrahydropterin synthase/QueD"/>
    <property type="match status" value="1"/>
</dbReference>
<feature type="region of interest" description="Disordered" evidence="1">
    <location>
        <begin position="1"/>
        <end position="30"/>
    </location>
</feature>
<organism evidence="2 3">
    <name type="scientific">Anolis carolinensis</name>
    <name type="common">Green anole</name>
    <name type="synonym">American chameleon</name>
    <dbReference type="NCBI Taxonomy" id="28377"/>
    <lineage>
        <taxon>Eukaryota</taxon>
        <taxon>Metazoa</taxon>
        <taxon>Chordata</taxon>
        <taxon>Craniata</taxon>
        <taxon>Vertebrata</taxon>
        <taxon>Euteleostomi</taxon>
        <taxon>Lepidosauria</taxon>
        <taxon>Squamata</taxon>
        <taxon>Bifurcata</taxon>
        <taxon>Unidentata</taxon>
        <taxon>Episquamata</taxon>
        <taxon>Toxicofera</taxon>
        <taxon>Iguania</taxon>
        <taxon>Dactyloidae</taxon>
        <taxon>Anolis</taxon>
    </lineage>
</organism>